<organism evidence="4 5">
    <name type="scientific">Cyclobacterium lianum</name>
    <dbReference type="NCBI Taxonomy" id="388280"/>
    <lineage>
        <taxon>Bacteria</taxon>
        <taxon>Pseudomonadati</taxon>
        <taxon>Bacteroidota</taxon>
        <taxon>Cytophagia</taxon>
        <taxon>Cytophagales</taxon>
        <taxon>Cyclobacteriaceae</taxon>
        <taxon>Cyclobacterium</taxon>
    </lineage>
</organism>
<dbReference type="GO" id="GO:1990281">
    <property type="term" value="C:efflux pump complex"/>
    <property type="evidence" value="ECO:0007669"/>
    <property type="project" value="TreeGrafter"/>
</dbReference>
<dbReference type="GO" id="GO:0015562">
    <property type="term" value="F:efflux transmembrane transporter activity"/>
    <property type="evidence" value="ECO:0007669"/>
    <property type="project" value="TreeGrafter"/>
</dbReference>
<dbReference type="InterPro" id="IPR058639">
    <property type="entry name" value="BSH_YknX-like"/>
</dbReference>
<dbReference type="PANTHER" id="PTHR30469">
    <property type="entry name" value="MULTIDRUG RESISTANCE PROTEIN MDTA"/>
    <property type="match status" value="1"/>
</dbReference>
<proteinExistence type="predicted"/>
<dbReference type="OrthoDB" id="869610at2"/>
<evidence type="ECO:0000313" key="4">
    <source>
        <dbReference type="EMBL" id="SHN26899.1"/>
    </source>
</evidence>
<feature type="domain" description="YknX-like barrel-sandwich hybrid" evidence="3">
    <location>
        <begin position="55"/>
        <end position="211"/>
    </location>
</feature>
<evidence type="ECO:0000259" key="3">
    <source>
        <dbReference type="Pfam" id="PF25984"/>
    </source>
</evidence>
<dbReference type="InterPro" id="IPR058792">
    <property type="entry name" value="Beta-barrel_RND_2"/>
</dbReference>
<dbReference type="PANTHER" id="PTHR30469:SF33">
    <property type="entry name" value="SLR1207 PROTEIN"/>
    <property type="match status" value="1"/>
</dbReference>
<dbReference type="SUPFAM" id="SSF111369">
    <property type="entry name" value="HlyD-like secretion proteins"/>
    <property type="match status" value="1"/>
</dbReference>
<sequence length="360" mass="40947">MFKVSHIIIFSFLLSYISCTSPSEKIYPARQDITLSVYASGKIKSKQQYVVQPIGNGYIQTIHVSEGQTVREGELLFTLSNEASRLNRDLARLSRSYAEQENNEARLKDLEEKIALARDKKRHDSVLWERQQNLFEKGIGSKLELEQKRLQQAQSQTEFNTLVLNRETLIKELEFNAKNALKNFEIASSMTEDLLIKSKIKGKVYALLREEGELVNQQSNLAVLGDGDEFLLELLVDEYDIAQIDIGQQIKVHLDSYRDQIYDAVVTKILPLMDEKTKSFVVEAEFTNAPPKLYPNLTLEANIILEVKENALIIPSAYLIGERYVIAEEGDTLEVKTGIKNYQDAEIIEGIDENTALLKP</sequence>
<gene>
    <name evidence="4" type="ORF">SAMN04488057_11544</name>
</gene>
<dbReference type="Gene3D" id="2.40.50.100">
    <property type="match status" value="1"/>
</dbReference>
<keyword evidence="1" id="KW-0175">Coiled coil</keyword>
<evidence type="ECO:0000313" key="5">
    <source>
        <dbReference type="Proteomes" id="UP000184513"/>
    </source>
</evidence>
<dbReference type="STRING" id="388280.SAMN04488057_11544"/>
<feature type="coiled-coil region" evidence="1">
    <location>
        <begin position="83"/>
        <end position="120"/>
    </location>
</feature>
<accession>A0A1M7Q8M2</accession>
<evidence type="ECO:0000259" key="2">
    <source>
        <dbReference type="Pfam" id="PF25954"/>
    </source>
</evidence>
<feature type="domain" description="CusB-like beta-barrel" evidence="2">
    <location>
        <begin position="234"/>
        <end position="303"/>
    </location>
</feature>
<dbReference type="Proteomes" id="UP000184513">
    <property type="component" value="Unassembled WGS sequence"/>
</dbReference>
<dbReference type="Gene3D" id="2.40.30.170">
    <property type="match status" value="1"/>
</dbReference>
<reference evidence="4 5" key="1">
    <citation type="submission" date="2016-11" db="EMBL/GenBank/DDBJ databases">
        <authorList>
            <person name="Jaros S."/>
            <person name="Januszkiewicz K."/>
            <person name="Wedrychowicz H."/>
        </authorList>
    </citation>
    <scope>NUCLEOTIDE SEQUENCE [LARGE SCALE GENOMIC DNA]</scope>
    <source>
        <strain evidence="4 5">CGMCC 1.6102</strain>
    </source>
</reference>
<keyword evidence="5" id="KW-1185">Reference proteome</keyword>
<dbReference type="EMBL" id="FRCY01000015">
    <property type="protein sequence ID" value="SHN26899.1"/>
    <property type="molecule type" value="Genomic_DNA"/>
</dbReference>
<dbReference type="Pfam" id="PF25954">
    <property type="entry name" value="Beta-barrel_RND_2"/>
    <property type="match status" value="1"/>
</dbReference>
<dbReference type="Pfam" id="PF25984">
    <property type="entry name" value="BSH_YknX"/>
    <property type="match status" value="1"/>
</dbReference>
<evidence type="ECO:0000256" key="1">
    <source>
        <dbReference type="SAM" id="Coils"/>
    </source>
</evidence>
<protein>
    <submittedName>
        <fullName evidence="4">RND family efflux transporter, MFP subunit</fullName>
    </submittedName>
</protein>
<name>A0A1M7Q8M2_9BACT</name>
<dbReference type="AlphaFoldDB" id="A0A1M7Q8M2"/>
<dbReference type="RefSeq" id="WP_073096892.1">
    <property type="nucleotide sequence ID" value="NZ_FRCY01000015.1"/>
</dbReference>